<reference evidence="13 15" key="1">
    <citation type="submission" date="2019-05" db="EMBL/GenBank/DDBJ databases">
        <title>Whole genome sequence analysis of Cupriavidus campinensis S14E4C strain.</title>
        <authorList>
            <person name="Abbaszade G."/>
            <person name="Szabo A."/>
            <person name="Toumi M."/>
            <person name="Toth E."/>
        </authorList>
    </citation>
    <scope>NUCLEOTIDE SEQUENCE [LARGE SCALE GENOMIC DNA]</scope>
    <source>
        <strain evidence="13 15">S14E4C</strain>
    </source>
</reference>
<dbReference type="EMBL" id="VCIZ01000017">
    <property type="protein sequence ID" value="TSP10238.1"/>
    <property type="molecule type" value="Genomic_DNA"/>
</dbReference>
<reference evidence="14" key="3">
    <citation type="submission" date="2022-05" db="EMBL/GenBank/DDBJ databases">
        <authorList>
            <person name="Kunte H.-J."/>
        </authorList>
    </citation>
    <scope>NUCLEOTIDE SEQUENCE</scope>
    <source>
        <strain evidence="14">G5</strain>
    </source>
</reference>
<keyword evidence="8" id="KW-0626">Porin</keyword>
<dbReference type="SUPFAM" id="SSF56935">
    <property type="entry name" value="Porins"/>
    <property type="match status" value="1"/>
</dbReference>
<keyword evidence="7" id="KW-0406">Ion transport</keyword>
<reference evidence="14" key="2">
    <citation type="journal article" date="2022" name="Microbiol. Resour. Announc.">
        <title>Genome Sequence of Cupriavidus campinensis Strain G5, a Member of a Bacterial Consortium Capable of Polyethylene Degradation.</title>
        <authorList>
            <person name="Schneider B."/>
            <person name="Pfeiffer F."/>
            <person name="Dyall-Smith M."/>
            <person name="Kunte H.J."/>
        </authorList>
    </citation>
    <scope>NUCLEOTIDE SEQUENCE</scope>
    <source>
        <strain evidence="14">G5</strain>
    </source>
</reference>
<dbReference type="EMBL" id="CP097330">
    <property type="protein sequence ID" value="URF05074.1"/>
    <property type="molecule type" value="Genomic_DNA"/>
</dbReference>
<protein>
    <submittedName>
        <fullName evidence="14">Porin</fullName>
    </submittedName>
</protein>
<sequence length="371" mass="39983">MQKQYNNKPASKPAIKLAAVAAMLFSGAAMAQSSVTLYGQADMFVGGVKSPGNGDRAFVANSGGMQTSYWGIKGVEDLGMGTKAIFDLNGFFRTDSGSMGRFNGDSMFSRNAYVGLQNNSYGTVKLGRNTTPYFVSTILFNPLVDSYVFSPQIFHTYFTVNNGQLYDPGIIGDSGWSNSIVYSTPTFGGLTANFIYSLGESAGNNSKNKFGANLTYFVGNFAATVAYQQVKFDSTPGDLTNSTGSVNSPYIQGFDKQNAVQVGLSYDFKVVKVFAQGQYIKSDVNANVNGDIKHMDGQAGVSVPVGAGNVLASYGYVKTLNDVASFKRNTFAVAYDYNLSKRTDVYAAYFYDKITGLEHGDTFGVGMRHKF</sequence>
<keyword evidence="15" id="KW-1185">Reference proteome</keyword>
<dbReference type="AlphaFoldDB" id="A0AAE9I091"/>
<comment type="subunit">
    <text evidence="2">Homotrimer.</text>
</comment>
<evidence type="ECO:0000256" key="10">
    <source>
        <dbReference type="ARBA" id="ARBA00023237"/>
    </source>
</evidence>
<dbReference type="InterPro" id="IPR023614">
    <property type="entry name" value="Porin_dom_sf"/>
</dbReference>
<feature type="signal peptide" evidence="11">
    <location>
        <begin position="1"/>
        <end position="31"/>
    </location>
</feature>
<dbReference type="GO" id="GO:0006811">
    <property type="term" value="P:monoatomic ion transport"/>
    <property type="evidence" value="ECO:0007669"/>
    <property type="project" value="UniProtKB-KW"/>
</dbReference>
<dbReference type="InterPro" id="IPR050298">
    <property type="entry name" value="Gram-neg_bact_OMP"/>
</dbReference>
<dbReference type="GO" id="GO:0046930">
    <property type="term" value="C:pore complex"/>
    <property type="evidence" value="ECO:0007669"/>
    <property type="project" value="UniProtKB-KW"/>
</dbReference>
<gene>
    <name evidence="13" type="ORF">FGG12_23750</name>
    <name evidence="14" type="ORF">M5D45_04365</name>
</gene>
<dbReference type="InterPro" id="IPR033900">
    <property type="entry name" value="Gram_neg_porin_domain"/>
</dbReference>
<accession>A0AAE9I091</accession>
<evidence type="ECO:0000256" key="1">
    <source>
        <dbReference type="ARBA" id="ARBA00004571"/>
    </source>
</evidence>
<feature type="domain" description="Porin" evidence="12">
    <location>
        <begin position="18"/>
        <end position="353"/>
    </location>
</feature>
<evidence type="ECO:0000256" key="4">
    <source>
        <dbReference type="ARBA" id="ARBA00022452"/>
    </source>
</evidence>
<evidence type="ECO:0000313" key="16">
    <source>
        <dbReference type="Proteomes" id="UP001056132"/>
    </source>
</evidence>
<evidence type="ECO:0000256" key="2">
    <source>
        <dbReference type="ARBA" id="ARBA00011233"/>
    </source>
</evidence>
<dbReference type="GO" id="GO:0009279">
    <property type="term" value="C:cell outer membrane"/>
    <property type="evidence" value="ECO:0007669"/>
    <property type="project" value="UniProtKB-SubCell"/>
</dbReference>
<dbReference type="PANTHER" id="PTHR34501">
    <property type="entry name" value="PROTEIN YDDL-RELATED"/>
    <property type="match status" value="1"/>
</dbReference>
<evidence type="ECO:0000259" key="12">
    <source>
        <dbReference type="Pfam" id="PF13609"/>
    </source>
</evidence>
<evidence type="ECO:0000256" key="3">
    <source>
        <dbReference type="ARBA" id="ARBA00022448"/>
    </source>
</evidence>
<keyword evidence="5" id="KW-0812">Transmembrane</keyword>
<dbReference type="Pfam" id="PF13609">
    <property type="entry name" value="Porin_4"/>
    <property type="match status" value="1"/>
</dbReference>
<keyword evidence="3" id="KW-0813">Transport</keyword>
<evidence type="ECO:0000256" key="6">
    <source>
        <dbReference type="ARBA" id="ARBA00022729"/>
    </source>
</evidence>
<evidence type="ECO:0000256" key="7">
    <source>
        <dbReference type="ARBA" id="ARBA00023065"/>
    </source>
</evidence>
<evidence type="ECO:0000313" key="14">
    <source>
        <dbReference type="EMBL" id="URF05074.1"/>
    </source>
</evidence>
<evidence type="ECO:0000313" key="13">
    <source>
        <dbReference type="EMBL" id="TSP10238.1"/>
    </source>
</evidence>
<dbReference type="KEGG" id="ccam:M5D45_04365"/>
<dbReference type="CDD" id="cd00342">
    <property type="entry name" value="gram_neg_porins"/>
    <property type="match status" value="1"/>
</dbReference>
<keyword evidence="4" id="KW-1134">Transmembrane beta strand</keyword>
<evidence type="ECO:0000313" key="15">
    <source>
        <dbReference type="Proteomes" id="UP000318943"/>
    </source>
</evidence>
<comment type="subcellular location">
    <subcellularLocation>
        <location evidence="1">Cell outer membrane</location>
        <topology evidence="1">Multi-pass membrane protein</topology>
    </subcellularLocation>
</comment>
<dbReference type="Gene3D" id="2.40.160.10">
    <property type="entry name" value="Porin"/>
    <property type="match status" value="1"/>
</dbReference>
<dbReference type="GO" id="GO:0015288">
    <property type="term" value="F:porin activity"/>
    <property type="evidence" value="ECO:0007669"/>
    <property type="project" value="UniProtKB-KW"/>
</dbReference>
<dbReference type="Proteomes" id="UP001056132">
    <property type="component" value="Chromosome 1"/>
</dbReference>
<keyword evidence="6 11" id="KW-0732">Signal</keyword>
<evidence type="ECO:0000256" key="9">
    <source>
        <dbReference type="ARBA" id="ARBA00023136"/>
    </source>
</evidence>
<proteinExistence type="predicted"/>
<evidence type="ECO:0000256" key="5">
    <source>
        <dbReference type="ARBA" id="ARBA00022692"/>
    </source>
</evidence>
<evidence type="ECO:0000256" key="8">
    <source>
        <dbReference type="ARBA" id="ARBA00023114"/>
    </source>
</evidence>
<evidence type="ECO:0000256" key="11">
    <source>
        <dbReference type="SAM" id="SignalP"/>
    </source>
</evidence>
<feature type="chain" id="PRO_5042013127" evidence="11">
    <location>
        <begin position="32"/>
        <end position="371"/>
    </location>
</feature>
<organism evidence="14 16">
    <name type="scientific">Cupriavidus campinensis</name>
    <dbReference type="NCBI Taxonomy" id="151783"/>
    <lineage>
        <taxon>Bacteria</taxon>
        <taxon>Pseudomonadati</taxon>
        <taxon>Pseudomonadota</taxon>
        <taxon>Betaproteobacteria</taxon>
        <taxon>Burkholderiales</taxon>
        <taxon>Burkholderiaceae</taxon>
        <taxon>Cupriavidus</taxon>
    </lineage>
</organism>
<dbReference type="Proteomes" id="UP000318943">
    <property type="component" value="Unassembled WGS sequence"/>
</dbReference>
<dbReference type="RefSeq" id="WP_144201643.1">
    <property type="nucleotide sequence ID" value="NZ_CAJPVH010000003.1"/>
</dbReference>
<name>A0AAE9I091_9BURK</name>
<keyword evidence="9" id="KW-0472">Membrane</keyword>
<keyword evidence="10" id="KW-0998">Cell outer membrane</keyword>
<dbReference type="PANTHER" id="PTHR34501:SF9">
    <property type="entry name" value="MAJOR OUTER MEMBRANE PROTEIN P.IA"/>
    <property type="match status" value="1"/>
</dbReference>